<keyword evidence="3" id="KW-1185">Reference proteome</keyword>
<reference evidence="3" key="1">
    <citation type="journal article" date="2019" name="Int. J. Syst. Evol. Microbiol.">
        <title>The Global Catalogue of Microorganisms (GCM) 10K type strain sequencing project: providing services to taxonomists for standard genome sequencing and annotation.</title>
        <authorList>
            <consortium name="The Broad Institute Genomics Platform"/>
            <consortium name="The Broad Institute Genome Sequencing Center for Infectious Disease"/>
            <person name="Wu L."/>
            <person name="Ma J."/>
        </authorList>
    </citation>
    <scope>NUCLEOTIDE SEQUENCE [LARGE SCALE GENOMIC DNA]</scope>
    <source>
        <strain evidence="3">KCTC 52232</strain>
    </source>
</reference>
<feature type="transmembrane region" description="Helical" evidence="1">
    <location>
        <begin position="122"/>
        <end position="140"/>
    </location>
</feature>
<evidence type="ECO:0000313" key="2">
    <source>
        <dbReference type="EMBL" id="MFD2865786.1"/>
    </source>
</evidence>
<sequence length="142" mass="14572">MKSILGGLAGAAALNILHESIRRFDHFAPRVDLIGEEALTKLTKAAGATPLTGNARYGATLAGDLVSNALYFALIGIGLKKHLIARGAAYGLAAGVGALALTKPMGLSDAPVNRTARTQVMTVAYYAIGGLVAALAMRALKK</sequence>
<evidence type="ECO:0000313" key="3">
    <source>
        <dbReference type="Proteomes" id="UP001597601"/>
    </source>
</evidence>
<organism evidence="2 3">
    <name type="scientific">Mucilaginibacter antarcticus</name>
    <dbReference type="NCBI Taxonomy" id="1855725"/>
    <lineage>
        <taxon>Bacteria</taxon>
        <taxon>Pseudomonadati</taxon>
        <taxon>Bacteroidota</taxon>
        <taxon>Sphingobacteriia</taxon>
        <taxon>Sphingobacteriales</taxon>
        <taxon>Sphingobacteriaceae</taxon>
        <taxon>Mucilaginibacter</taxon>
    </lineage>
</organism>
<evidence type="ECO:0000256" key="1">
    <source>
        <dbReference type="SAM" id="Phobius"/>
    </source>
</evidence>
<keyword evidence="1" id="KW-0812">Transmembrane</keyword>
<feature type="transmembrane region" description="Helical" evidence="1">
    <location>
        <begin position="83"/>
        <end position="102"/>
    </location>
</feature>
<feature type="transmembrane region" description="Helical" evidence="1">
    <location>
        <begin position="57"/>
        <end position="76"/>
    </location>
</feature>
<dbReference type="Proteomes" id="UP001597601">
    <property type="component" value="Unassembled WGS sequence"/>
</dbReference>
<dbReference type="RefSeq" id="WP_377128752.1">
    <property type="nucleotide sequence ID" value="NZ_JBHUHN010000001.1"/>
</dbReference>
<name>A0ABW5XSJ5_9SPHI</name>
<keyword evidence="1" id="KW-0472">Membrane</keyword>
<proteinExistence type="predicted"/>
<comment type="caution">
    <text evidence="2">The sequence shown here is derived from an EMBL/GenBank/DDBJ whole genome shotgun (WGS) entry which is preliminary data.</text>
</comment>
<dbReference type="EMBL" id="JBHUON010000017">
    <property type="protein sequence ID" value="MFD2865786.1"/>
    <property type="molecule type" value="Genomic_DNA"/>
</dbReference>
<gene>
    <name evidence="2" type="ORF">ACFSYC_13890</name>
</gene>
<accession>A0ABW5XSJ5</accession>
<protein>
    <submittedName>
        <fullName evidence="2">Uncharacterized protein</fullName>
    </submittedName>
</protein>
<keyword evidence="1" id="KW-1133">Transmembrane helix</keyword>